<dbReference type="CDD" id="cd00093">
    <property type="entry name" value="HTH_XRE"/>
    <property type="match status" value="1"/>
</dbReference>
<keyword evidence="3" id="KW-1185">Reference proteome</keyword>
<proteinExistence type="predicted"/>
<dbReference type="Proteomes" id="UP000295636">
    <property type="component" value="Unassembled WGS sequence"/>
</dbReference>
<dbReference type="GO" id="GO:0003677">
    <property type="term" value="F:DNA binding"/>
    <property type="evidence" value="ECO:0007669"/>
    <property type="project" value="InterPro"/>
</dbReference>
<feature type="domain" description="HTH cro/C1-type" evidence="1">
    <location>
        <begin position="6"/>
        <end position="43"/>
    </location>
</feature>
<evidence type="ECO:0000259" key="1">
    <source>
        <dbReference type="PROSITE" id="PS50943"/>
    </source>
</evidence>
<protein>
    <submittedName>
        <fullName evidence="2">XRE family transcriptional regulator</fullName>
    </submittedName>
</protein>
<dbReference type="EMBL" id="SMRT01000025">
    <property type="protein sequence ID" value="TDF91711.1"/>
    <property type="molecule type" value="Genomic_DNA"/>
</dbReference>
<sequence>MCLHWLAGIHTNYLGQVERGEKNLTLETLEKIIEGLGVSFEEIFRFLDPMKRKDALGKIVGLLVDRPPEDREIVLEKNKVLD</sequence>
<dbReference type="PROSITE" id="PS50943">
    <property type="entry name" value="HTH_CROC1"/>
    <property type="match status" value="1"/>
</dbReference>
<dbReference type="OrthoDB" id="9814553at2"/>
<evidence type="ECO:0000313" key="2">
    <source>
        <dbReference type="EMBL" id="TDF91711.1"/>
    </source>
</evidence>
<evidence type="ECO:0000313" key="3">
    <source>
        <dbReference type="Proteomes" id="UP000295636"/>
    </source>
</evidence>
<reference evidence="2 3" key="1">
    <citation type="submission" date="2019-03" db="EMBL/GenBank/DDBJ databases">
        <title>This is whole genome sequence of Paenibacillus sp MS74 strain.</title>
        <authorList>
            <person name="Trinh H.N."/>
        </authorList>
    </citation>
    <scope>NUCLEOTIDE SEQUENCE [LARGE SCALE GENOMIC DNA]</scope>
    <source>
        <strain evidence="2 3">MS74</strain>
    </source>
</reference>
<accession>A0A4R5K986</accession>
<gene>
    <name evidence="2" type="ORF">E1757_31735</name>
</gene>
<organism evidence="2 3">
    <name type="scientific">Paenibacillus piri</name>
    <dbReference type="NCBI Taxonomy" id="2547395"/>
    <lineage>
        <taxon>Bacteria</taxon>
        <taxon>Bacillati</taxon>
        <taxon>Bacillota</taxon>
        <taxon>Bacilli</taxon>
        <taxon>Bacillales</taxon>
        <taxon>Paenibacillaceae</taxon>
        <taxon>Paenibacillus</taxon>
    </lineage>
</organism>
<dbReference type="Gene3D" id="1.10.260.40">
    <property type="entry name" value="lambda repressor-like DNA-binding domains"/>
    <property type="match status" value="1"/>
</dbReference>
<dbReference type="SUPFAM" id="SSF47413">
    <property type="entry name" value="lambda repressor-like DNA-binding domains"/>
    <property type="match status" value="1"/>
</dbReference>
<dbReference type="AlphaFoldDB" id="A0A4R5K986"/>
<dbReference type="InterPro" id="IPR001387">
    <property type="entry name" value="Cro/C1-type_HTH"/>
</dbReference>
<dbReference type="InterPro" id="IPR010982">
    <property type="entry name" value="Lambda_DNA-bd_dom_sf"/>
</dbReference>
<dbReference type="Pfam" id="PF01381">
    <property type="entry name" value="HTH_3"/>
    <property type="match status" value="1"/>
</dbReference>
<comment type="caution">
    <text evidence="2">The sequence shown here is derived from an EMBL/GenBank/DDBJ whole genome shotgun (WGS) entry which is preliminary data.</text>
</comment>
<dbReference type="RefSeq" id="WP_133235861.1">
    <property type="nucleotide sequence ID" value="NZ_SMRT01000025.1"/>
</dbReference>
<name>A0A4R5K986_9BACL</name>